<dbReference type="InterPro" id="IPR018022">
    <property type="entry name" value="IPT"/>
</dbReference>
<comment type="caution">
    <text evidence="10">Lacks conserved residue(s) required for the propagation of feature annotation.</text>
</comment>
<dbReference type="Proteomes" id="UP000029846">
    <property type="component" value="Unassembled WGS sequence"/>
</dbReference>
<evidence type="ECO:0000313" key="14">
    <source>
        <dbReference type="EMBL" id="KGJ06208.1"/>
    </source>
</evidence>
<protein>
    <recommendedName>
        <fullName evidence="10">tRNA dimethylallyltransferase</fullName>
        <ecNumber evidence="10">2.5.1.75</ecNumber>
    </recommendedName>
    <alternativeName>
        <fullName evidence="10">Dimethylallyl diphosphate:tRNA dimethylallyltransferase</fullName>
        <shortName evidence="10">DMAPP:tRNA dimethylallyltransferase</shortName>
        <shortName evidence="10">DMATase</shortName>
    </alternativeName>
    <alternativeName>
        <fullName evidence="10">Isopentenyl-diphosphate:tRNA isopentenyltransferase</fullName>
        <shortName evidence="10">IPP transferase</shortName>
        <shortName evidence="10">IPPT</shortName>
        <shortName evidence="10">IPTase</shortName>
    </alternativeName>
</protein>
<evidence type="ECO:0000256" key="5">
    <source>
        <dbReference type="ARBA" id="ARBA00022694"/>
    </source>
</evidence>
<dbReference type="EC" id="2.5.1.75" evidence="10"/>
<comment type="catalytic activity">
    <reaction evidence="9 10 11">
        <text>adenosine(37) in tRNA + dimethylallyl diphosphate = N(6)-dimethylallyladenosine(37) in tRNA + diphosphate</text>
        <dbReference type="Rhea" id="RHEA:26482"/>
        <dbReference type="Rhea" id="RHEA-COMP:10162"/>
        <dbReference type="Rhea" id="RHEA-COMP:10375"/>
        <dbReference type="ChEBI" id="CHEBI:33019"/>
        <dbReference type="ChEBI" id="CHEBI:57623"/>
        <dbReference type="ChEBI" id="CHEBI:74411"/>
        <dbReference type="ChEBI" id="CHEBI:74415"/>
        <dbReference type="EC" id="2.5.1.75"/>
    </reaction>
</comment>
<evidence type="ECO:0000256" key="9">
    <source>
        <dbReference type="ARBA" id="ARBA00049563"/>
    </source>
</evidence>
<dbReference type="InterPro" id="IPR039657">
    <property type="entry name" value="Dimethylallyltransferase"/>
</dbReference>
<dbReference type="EMBL" id="FOJO01000004">
    <property type="protein sequence ID" value="SFA45743.1"/>
    <property type="molecule type" value="Genomic_DNA"/>
</dbReference>
<dbReference type="HAMAP" id="MF_00185">
    <property type="entry name" value="IPP_trans"/>
    <property type="match status" value="1"/>
</dbReference>
<dbReference type="Proteomes" id="UP000182312">
    <property type="component" value="Unassembled WGS sequence"/>
</dbReference>
<comment type="subunit">
    <text evidence="10">Monomer.</text>
</comment>
<comment type="similarity">
    <text evidence="3 10 13">Belongs to the IPP transferase family.</text>
</comment>
<evidence type="ECO:0000256" key="4">
    <source>
        <dbReference type="ARBA" id="ARBA00022679"/>
    </source>
</evidence>
<sequence>MPRRDPILNQIDSQRHVVIAGPTASGKSALALAIAEAQGGTVVNADALQVWSCWRVLTARPPATDEARAPHALYGHVPIGRDYSVGAWLAEVAALRGRLIVVGGTGLYLNALTRGLAQIPPTPPAIRERADALRATPEGLAEMIGALDPRTRAGIDLQNPIRVQRAWEVLTSTGRGIASWQAETPAPLISRADAHLLVLSSERDWLVGRIARRFRMMMDQGALDEVRAILPVWDPAALWAKAIGAPELVSYLQGARTLDEAIDQAIVATRQYAKAQRSFFRGRMRDWMWINLPG</sequence>
<evidence type="ECO:0000313" key="16">
    <source>
        <dbReference type="Proteomes" id="UP000029846"/>
    </source>
</evidence>
<evidence type="ECO:0000256" key="10">
    <source>
        <dbReference type="HAMAP-Rule" id="MF_00185"/>
    </source>
</evidence>
<evidence type="ECO:0000256" key="13">
    <source>
        <dbReference type="RuleBase" id="RU003785"/>
    </source>
</evidence>
<feature type="binding site" evidence="10">
    <location>
        <begin position="23"/>
        <end position="28"/>
    </location>
    <ligand>
        <name>substrate</name>
    </ligand>
</feature>
<dbReference type="SUPFAM" id="SSF52540">
    <property type="entry name" value="P-loop containing nucleoside triphosphate hydrolases"/>
    <property type="match status" value="2"/>
</dbReference>
<evidence type="ECO:0000313" key="17">
    <source>
        <dbReference type="Proteomes" id="UP000182312"/>
    </source>
</evidence>
<accession>A0A099F7I2</accession>
<evidence type="ECO:0000256" key="3">
    <source>
        <dbReference type="ARBA" id="ARBA00005842"/>
    </source>
</evidence>
<keyword evidence="16" id="KW-1185">Reference proteome</keyword>
<evidence type="ECO:0000313" key="15">
    <source>
        <dbReference type="EMBL" id="SFA45743.1"/>
    </source>
</evidence>
<comment type="cofactor">
    <cofactor evidence="1 10">
        <name>Mg(2+)</name>
        <dbReference type="ChEBI" id="CHEBI:18420"/>
    </cofactor>
</comment>
<keyword evidence="5 10" id="KW-0819">tRNA processing</keyword>
<reference evidence="14 16" key="1">
    <citation type="submission" date="2014-09" db="EMBL/GenBank/DDBJ databases">
        <authorList>
            <person name="McGinnis J.M."/>
            <person name="Wolfgang W.J."/>
        </authorList>
    </citation>
    <scope>NUCLEOTIDE SEQUENCE [LARGE SCALE GENOMIC DNA]</scope>
    <source>
        <strain evidence="14 16">JCM 14014</strain>
    </source>
</reference>
<feature type="site" description="Interaction with substrate tRNA" evidence="10">
    <location>
        <position position="105"/>
    </location>
</feature>
<organism evidence="14 16">
    <name type="scientific">Paracoccus halophilus</name>
    <dbReference type="NCBI Taxonomy" id="376733"/>
    <lineage>
        <taxon>Bacteria</taxon>
        <taxon>Pseudomonadati</taxon>
        <taxon>Pseudomonadota</taxon>
        <taxon>Alphaproteobacteria</taxon>
        <taxon>Rhodobacterales</taxon>
        <taxon>Paracoccaceae</taxon>
        <taxon>Paracoccus</taxon>
    </lineage>
</organism>
<dbReference type="PANTHER" id="PTHR11088">
    <property type="entry name" value="TRNA DIMETHYLALLYLTRANSFERASE"/>
    <property type="match status" value="1"/>
</dbReference>
<comment type="function">
    <text evidence="2 10 12">Catalyzes the transfer of a dimethylallyl group onto the adenine at position 37 in tRNAs that read codons beginning with uridine, leading to the formation of N6-(dimethylallyl)adenosine (i(6)A).</text>
</comment>
<feature type="site" description="Interaction with substrate tRNA" evidence="10">
    <location>
        <position position="127"/>
    </location>
</feature>
<dbReference type="GO" id="GO:0006400">
    <property type="term" value="P:tRNA modification"/>
    <property type="evidence" value="ECO:0007669"/>
    <property type="project" value="TreeGrafter"/>
</dbReference>
<dbReference type="GO" id="GO:0005524">
    <property type="term" value="F:ATP binding"/>
    <property type="evidence" value="ECO:0007669"/>
    <property type="project" value="UniProtKB-UniRule"/>
</dbReference>
<evidence type="ECO:0000256" key="6">
    <source>
        <dbReference type="ARBA" id="ARBA00022741"/>
    </source>
</evidence>
<dbReference type="Pfam" id="PF01715">
    <property type="entry name" value="IPPT"/>
    <property type="match status" value="1"/>
</dbReference>
<name>A0A099F7I2_9RHOB</name>
<dbReference type="Gene3D" id="1.10.20.140">
    <property type="match status" value="1"/>
</dbReference>
<evidence type="ECO:0000256" key="7">
    <source>
        <dbReference type="ARBA" id="ARBA00022840"/>
    </source>
</evidence>
<keyword evidence="4 10" id="KW-0808">Transferase</keyword>
<dbReference type="AlphaFoldDB" id="A0A099F7I2"/>
<keyword evidence="7 10" id="KW-0067">ATP-binding</keyword>
<evidence type="ECO:0000256" key="2">
    <source>
        <dbReference type="ARBA" id="ARBA00003213"/>
    </source>
</evidence>
<keyword evidence="6 10" id="KW-0547">Nucleotide-binding</keyword>
<dbReference type="RefSeq" id="WP_036738842.1">
    <property type="nucleotide sequence ID" value="NZ_FOJO01000004.1"/>
</dbReference>
<reference evidence="14 16" key="2">
    <citation type="submission" date="2014-10" db="EMBL/GenBank/DDBJ databases">
        <title>Paracoccus sanguinis sp. nov., isolated from clinical specimens of New York State patients.</title>
        <authorList>
            <person name="Mingle L.A."/>
            <person name="Cole J.A."/>
            <person name="Lapierre P."/>
            <person name="Musser K.A."/>
        </authorList>
    </citation>
    <scope>NUCLEOTIDE SEQUENCE [LARGE SCALE GENOMIC DNA]</scope>
    <source>
        <strain evidence="14 16">JCM 14014</strain>
    </source>
</reference>
<proteinExistence type="inferred from homology"/>
<dbReference type="InterPro" id="IPR027417">
    <property type="entry name" value="P-loop_NTPase"/>
</dbReference>
<reference evidence="15 17" key="3">
    <citation type="submission" date="2016-10" db="EMBL/GenBank/DDBJ databases">
        <authorList>
            <person name="de Groot N.N."/>
        </authorList>
    </citation>
    <scope>NUCLEOTIDE SEQUENCE [LARGE SCALE GENOMIC DNA]</scope>
    <source>
        <strain evidence="15 17">CGMCC 1.6117</strain>
    </source>
</reference>
<dbReference type="eggNOG" id="COG0324">
    <property type="taxonomic scope" value="Bacteria"/>
</dbReference>
<evidence type="ECO:0000256" key="12">
    <source>
        <dbReference type="RuleBase" id="RU003784"/>
    </source>
</evidence>
<dbReference type="EMBL" id="JRKN01000003">
    <property type="protein sequence ID" value="KGJ06208.1"/>
    <property type="molecule type" value="Genomic_DNA"/>
</dbReference>
<feature type="binding site" evidence="10">
    <location>
        <begin position="21"/>
        <end position="28"/>
    </location>
    <ligand>
        <name>ATP</name>
        <dbReference type="ChEBI" id="CHEBI:30616"/>
    </ligand>
</feature>
<gene>
    <name evidence="10" type="primary">miaA</name>
    <name evidence="14" type="ORF">IT41_03345</name>
    <name evidence="15" type="ORF">SAMN04487972_10483</name>
</gene>
<evidence type="ECO:0000256" key="8">
    <source>
        <dbReference type="ARBA" id="ARBA00022842"/>
    </source>
</evidence>
<dbReference type="PANTHER" id="PTHR11088:SF60">
    <property type="entry name" value="TRNA DIMETHYLALLYLTRANSFERASE"/>
    <property type="match status" value="1"/>
</dbReference>
<evidence type="ECO:0000256" key="1">
    <source>
        <dbReference type="ARBA" id="ARBA00001946"/>
    </source>
</evidence>
<keyword evidence="8 10" id="KW-0460">Magnesium</keyword>
<dbReference type="Gene3D" id="3.40.50.300">
    <property type="entry name" value="P-loop containing nucleotide triphosphate hydrolases"/>
    <property type="match status" value="1"/>
</dbReference>
<dbReference type="GO" id="GO:0052381">
    <property type="term" value="F:tRNA dimethylallyltransferase activity"/>
    <property type="evidence" value="ECO:0007669"/>
    <property type="project" value="UniProtKB-UniRule"/>
</dbReference>
<dbReference type="OrthoDB" id="9776390at2"/>
<dbReference type="NCBIfam" id="TIGR00174">
    <property type="entry name" value="miaA"/>
    <property type="match status" value="1"/>
</dbReference>
<evidence type="ECO:0000256" key="11">
    <source>
        <dbReference type="RuleBase" id="RU003783"/>
    </source>
</evidence>
<dbReference type="STRING" id="376733.SAMN04487972_10483"/>